<name>A0ABT9H6V0_9SPHN</name>
<gene>
    <name evidence="2" type="ORF">Q9K01_05325</name>
</gene>
<dbReference type="EMBL" id="JAVAIL010000002">
    <property type="protein sequence ID" value="MDP4539042.1"/>
    <property type="molecule type" value="Genomic_DNA"/>
</dbReference>
<comment type="caution">
    <text evidence="2">The sequence shown here is derived from an EMBL/GenBank/DDBJ whole genome shotgun (WGS) entry which is preliminary data.</text>
</comment>
<organism evidence="2 3">
    <name type="scientific">Qipengyuania benthica</name>
    <dbReference type="NCBI Taxonomy" id="3067651"/>
    <lineage>
        <taxon>Bacteria</taxon>
        <taxon>Pseudomonadati</taxon>
        <taxon>Pseudomonadota</taxon>
        <taxon>Alphaproteobacteria</taxon>
        <taxon>Sphingomonadales</taxon>
        <taxon>Erythrobacteraceae</taxon>
        <taxon>Qipengyuania</taxon>
    </lineage>
</organism>
<keyword evidence="3" id="KW-1185">Reference proteome</keyword>
<protein>
    <submittedName>
        <fullName evidence="2">Holin family protein</fullName>
    </submittedName>
</protein>
<dbReference type="InterPro" id="IPR021497">
    <property type="entry name" value="GTA_holin_3TM"/>
</dbReference>
<sequence length="137" mass="14876">MALVETLIGPLASLLDKLIPDKEARARAKLELLQLEGTQELRTIEARLAAIVAEAGSQDPWTSRARPSFLYVIYVLLLWSLPMGVLAAFSPATARDIATGMNAYLAGIPEPLYALFGTGYLGYTAARQWGKVKGVDR</sequence>
<dbReference type="Pfam" id="PF11351">
    <property type="entry name" value="GTA_holin_3TM"/>
    <property type="match status" value="1"/>
</dbReference>
<proteinExistence type="predicted"/>
<dbReference type="Proteomes" id="UP001235664">
    <property type="component" value="Unassembled WGS sequence"/>
</dbReference>
<accession>A0ABT9H6V0</accession>
<reference evidence="2 3" key="1">
    <citation type="submission" date="2023-08" db="EMBL/GenBank/DDBJ databases">
        <title>genomic of DY56.</title>
        <authorList>
            <person name="Wang Y."/>
        </authorList>
    </citation>
    <scope>NUCLEOTIDE SEQUENCE [LARGE SCALE GENOMIC DNA]</scope>
    <source>
        <strain evidence="2 3">DY56-A-20</strain>
    </source>
</reference>
<feature type="transmembrane region" description="Helical" evidence="1">
    <location>
        <begin position="69"/>
        <end position="89"/>
    </location>
</feature>
<dbReference type="RefSeq" id="WP_305929198.1">
    <property type="nucleotide sequence ID" value="NZ_JAVAIL010000002.1"/>
</dbReference>
<evidence type="ECO:0000313" key="3">
    <source>
        <dbReference type="Proteomes" id="UP001235664"/>
    </source>
</evidence>
<keyword evidence="1" id="KW-0472">Membrane</keyword>
<feature type="transmembrane region" description="Helical" evidence="1">
    <location>
        <begin position="101"/>
        <end position="123"/>
    </location>
</feature>
<evidence type="ECO:0000256" key="1">
    <source>
        <dbReference type="SAM" id="Phobius"/>
    </source>
</evidence>
<evidence type="ECO:0000313" key="2">
    <source>
        <dbReference type="EMBL" id="MDP4539042.1"/>
    </source>
</evidence>
<keyword evidence="1" id="KW-1133">Transmembrane helix</keyword>
<keyword evidence="1" id="KW-0812">Transmembrane</keyword>